<dbReference type="AlphaFoldDB" id="A0A813M857"/>
<dbReference type="InterPro" id="IPR001478">
    <property type="entry name" value="PDZ"/>
</dbReference>
<dbReference type="Pfam" id="PF00595">
    <property type="entry name" value="PDZ"/>
    <property type="match status" value="3"/>
</dbReference>
<name>A0A813M857_9BILA</name>
<feature type="domain" description="PDZ" evidence="2">
    <location>
        <begin position="388"/>
        <end position="470"/>
    </location>
</feature>
<evidence type="ECO:0000313" key="4">
    <source>
        <dbReference type="Proteomes" id="UP000663879"/>
    </source>
</evidence>
<dbReference type="PROSITE" id="PS50106">
    <property type="entry name" value="PDZ"/>
    <property type="match status" value="3"/>
</dbReference>
<dbReference type="OrthoDB" id="66881at2759"/>
<feature type="domain" description="PDZ" evidence="2">
    <location>
        <begin position="512"/>
        <end position="603"/>
    </location>
</feature>
<dbReference type="Gene3D" id="2.30.42.10">
    <property type="match status" value="3"/>
</dbReference>
<comment type="caution">
    <text evidence="3">The sequence shown here is derived from an EMBL/GenBank/DDBJ whole genome shotgun (WGS) entry which is preliminary data.</text>
</comment>
<proteinExistence type="predicted"/>
<accession>A0A813M857</accession>
<dbReference type="PANTHER" id="PTHR10316">
    <property type="entry name" value="MEMBRANE ASSOCIATED GUANYLATE KINASE-RELATED"/>
    <property type="match status" value="1"/>
</dbReference>
<evidence type="ECO:0000259" key="2">
    <source>
        <dbReference type="PROSITE" id="PS50106"/>
    </source>
</evidence>
<gene>
    <name evidence="3" type="ORF">OXX778_LOCUS1608</name>
</gene>
<evidence type="ECO:0000256" key="1">
    <source>
        <dbReference type="SAM" id="MobiDB-lite"/>
    </source>
</evidence>
<dbReference type="SUPFAM" id="SSF50156">
    <property type="entry name" value="PDZ domain-like"/>
    <property type="match status" value="3"/>
</dbReference>
<dbReference type="CDD" id="cd06734">
    <property type="entry name" value="PDZ4_MAGI-1_3-like"/>
    <property type="match status" value="1"/>
</dbReference>
<feature type="region of interest" description="Disordered" evidence="1">
    <location>
        <begin position="125"/>
        <end position="164"/>
    </location>
</feature>
<feature type="compositionally biased region" description="Polar residues" evidence="1">
    <location>
        <begin position="155"/>
        <end position="164"/>
    </location>
</feature>
<dbReference type="PANTHER" id="PTHR10316:SF40">
    <property type="entry name" value="LD27118P"/>
    <property type="match status" value="1"/>
</dbReference>
<dbReference type="SMART" id="SM00228">
    <property type="entry name" value="PDZ"/>
    <property type="match status" value="3"/>
</dbReference>
<dbReference type="InterPro" id="IPR036034">
    <property type="entry name" value="PDZ_sf"/>
</dbReference>
<dbReference type="EMBL" id="CAJNOC010000108">
    <property type="protein sequence ID" value="CAF0715658.1"/>
    <property type="molecule type" value="Genomic_DNA"/>
</dbReference>
<feature type="compositionally biased region" description="Low complexity" evidence="1">
    <location>
        <begin position="129"/>
        <end position="154"/>
    </location>
</feature>
<reference evidence="3" key="1">
    <citation type="submission" date="2021-02" db="EMBL/GenBank/DDBJ databases">
        <authorList>
            <person name="Nowell W R."/>
        </authorList>
    </citation>
    <scope>NUCLEOTIDE SEQUENCE</scope>
    <source>
        <strain evidence="3">Ploen Becks lab</strain>
    </source>
</reference>
<dbReference type="GO" id="GO:0007165">
    <property type="term" value="P:signal transduction"/>
    <property type="evidence" value="ECO:0007669"/>
    <property type="project" value="TreeGrafter"/>
</dbReference>
<sequence>MMKYRVTPDSSDKTDDSIMSFIFSTSSSSSGTETSSVSSNSSTRSLYKIKNRRFKKFNGNNKESTYESYNTNTTKVENFDEYKEFRSINTTLKQSNGLLFNGQQAQPQTQQSNSQNFNYERRSKTPNILQSSSSNSNLLSNNNQSQSKLNGGNNPPQLRSKTPTTDRVLFQHTLNTETPSSKTQMTNDYIYLNGQTNHQQSNKNLNDLYSTINRKPYDQVDTNNTDLKHIPIYDSTTNLQHQRVQQNLNKFQQIQNTQKLTHQINPLVTNRSKTPGPEMIYFRNNNNNENINPYSNSYGVTSKVVSPTMNTFANRSKTPTADMMYYSSKSNVHQPIRQSYNFMDYQTEVENEFCEYTNEDLISLFKRMDKNSLSITNDVDGNYYLEMLIELMRQESGFGFRIVGGEEEGSQVAVGYIVQNGAAHLDNRLRPNDEIMMIDNEYVLGATHRRVVQLMTIAGLNRRVKLMIRRKITQQQYQMLLNLQQQRNRQTPSSSILINNQSPVNVQKYPFTITLFRNGNEGFGFVIISTLNKNGPSIVSACKSPWIGKIVENSPAERCKRLNVGDRILAVNGINITQMNHIDIVKLIKESGNSITLTIGSGADNQTYFNERPLVQNEPILNSLGSMKIDQNISNGPFMTSPGPVRSTKAIINQNEFHVIELRKHQAGGFGFSIRGGKEFNIPLFVLKLADYGPAAIDGRLQVGDQILEINGYEAFSMTHSEAIELIKSGGNSVNIVIRRTGMPPPSITDIIAANSNAAVVSAQQQTQPQLVPSVSTNNLSNDLNTTNQHQLRSKSPYLNQSYQIQQHQQHQVKHFNSSGTLINRNF</sequence>
<feature type="region of interest" description="Disordered" evidence="1">
    <location>
        <begin position="25"/>
        <end position="44"/>
    </location>
</feature>
<protein>
    <recommendedName>
        <fullName evidence="2">PDZ domain-containing protein</fullName>
    </recommendedName>
</protein>
<dbReference type="CDD" id="cd06735">
    <property type="entry name" value="PDZ5_MAGI-1_3-like"/>
    <property type="match status" value="1"/>
</dbReference>
<feature type="domain" description="PDZ" evidence="2">
    <location>
        <begin position="659"/>
        <end position="742"/>
    </location>
</feature>
<keyword evidence="4" id="KW-1185">Reference proteome</keyword>
<organism evidence="3 4">
    <name type="scientific">Brachionus calyciflorus</name>
    <dbReference type="NCBI Taxonomy" id="104777"/>
    <lineage>
        <taxon>Eukaryota</taxon>
        <taxon>Metazoa</taxon>
        <taxon>Spiralia</taxon>
        <taxon>Gnathifera</taxon>
        <taxon>Rotifera</taxon>
        <taxon>Eurotatoria</taxon>
        <taxon>Monogononta</taxon>
        <taxon>Pseudotrocha</taxon>
        <taxon>Ploima</taxon>
        <taxon>Brachionidae</taxon>
        <taxon>Brachionus</taxon>
    </lineage>
</organism>
<dbReference type="CDD" id="cd06733">
    <property type="entry name" value="PDZ3_MAGI-1_3-like"/>
    <property type="match status" value="1"/>
</dbReference>
<evidence type="ECO:0000313" key="3">
    <source>
        <dbReference type="EMBL" id="CAF0715658.1"/>
    </source>
</evidence>
<dbReference type="Proteomes" id="UP000663879">
    <property type="component" value="Unassembled WGS sequence"/>
</dbReference>
<dbReference type="GO" id="GO:0005737">
    <property type="term" value="C:cytoplasm"/>
    <property type="evidence" value="ECO:0007669"/>
    <property type="project" value="TreeGrafter"/>
</dbReference>